<name>A0A0E9UFB2_ANGAN</name>
<sequence>MQLIPYAKSCLISALDCLVRCRLGSAGHQQTPPVIQLV</sequence>
<reference evidence="1" key="1">
    <citation type="submission" date="2014-11" db="EMBL/GenBank/DDBJ databases">
        <authorList>
            <person name="Amaro Gonzalez C."/>
        </authorList>
    </citation>
    <scope>NUCLEOTIDE SEQUENCE</scope>
</reference>
<dbReference type="EMBL" id="GBXM01044667">
    <property type="protein sequence ID" value="JAH63910.1"/>
    <property type="molecule type" value="Transcribed_RNA"/>
</dbReference>
<reference evidence="1" key="2">
    <citation type="journal article" date="2015" name="Fish Shellfish Immunol.">
        <title>Early steps in the European eel (Anguilla anguilla)-Vibrio vulnificus interaction in the gills: Role of the RtxA13 toxin.</title>
        <authorList>
            <person name="Callol A."/>
            <person name="Pajuelo D."/>
            <person name="Ebbesson L."/>
            <person name="Teles M."/>
            <person name="MacKenzie S."/>
            <person name="Amaro C."/>
        </authorList>
    </citation>
    <scope>NUCLEOTIDE SEQUENCE</scope>
</reference>
<evidence type="ECO:0000313" key="1">
    <source>
        <dbReference type="EMBL" id="JAH63910.1"/>
    </source>
</evidence>
<proteinExistence type="predicted"/>
<dbReference type="AlphaFoldDB" id="A0A0E9UFB2"/>
<organism evidence="1">
    <name type="scientific">Anguilla anguilla</name>
    <name type="common">European freshwater eel</name>
    <name type="synonym">Muraena anguilla</name>
    <dbReference type="NCBI Taxonomy" id="7936"/>
    <lineage>
        <taxon>Eukaryota</taxon>
        <taxon>Metazoa</taxon>
        <taxon>Chordata</taxon>
        <taxon>Craniata</taxon>
        <taxon>Vertebrata</taxon>
        <taxon>Euteleostomi</taxon>
        <taxon>Actinopterygii</taxon>
        <taxon>Neopterygii</taxon>
        <taxon>Teleostei</taxon>
        <taxon>Anguilliformes</taxon>
        <taxon>Anguillidae</taxon>
        <taxon>Anguilla</taxon>
    </lineage>
</organism>
<accession>A0A0E9UFB2</accession>
<protein>
    <submittedName>
        <fullName evidence="1">Uncharacterized protein</fullName>
    </submittedName>
</protein>